<dbReference type="RefSeq" id="WP_013143517.1">
    <property type="nucleotide sequence ID" value="NC_014205.1"/>
</dbReference>
<dbReference type="SUPFAM" id="SSF55282">
    <property type="entry name" value="RL5-like"/>
    <property type="match status" value="1"/>
</dbReference>
<comment type="similarity">
    <text evidence="1">Belongs to the UPF0201 family.</text>
</comment>
<protein>
    <recommendedName>
        <fullName evidence="1">UPF0201 protein Shell_1220</fullName>
    </recommendedName>
</protein>
<dbReference type="AlphaFoldDB" id="D7D973"/>
<dbReference type="STRING" id="591019.Shell_1220"/>
<dbReference type="InterPro" id="IPR022803">
    <property type="entry name" value="Ribosomal_uL5_dom_sf"/>
</dbReference>
<dbReference type="HOGENOM" id="CLU_134829_1_0_2"/>
<feature type="region of interest" description="Disordered" evidence="2">
    <location>
        <begin position="126"/>
        <end position="145"/>
    </location>
</feature>
<proteinExistence type="inferred from homology"/>
<accession>D7D973</accession>
<dbReference type="PANTHER" id="PTHR39652">
    <property type="entry name" value="UPF0201 PROTEIN TK1335"/>
    <property type="match status" value="1"/>
</dbReference>
<feature type="compositionally biased region" description="Basic and acidic residues" evidence="2">
    <location>
        <begin position="132"/>
        <end position="145"/>
    </location>
</feature>
<reference evidence="3 4" key="2">
    <citation type="journal article" date="2011" name="Stand. Genomic Sci.">
        <title>Complete genome sequence of Staphylothermus hellenicus P8.</title>
        <authorList>
            <person name="Anderson I."/>
            <person name="Wirth R."/>
            <person name="Lucas S."/>
            <person name="Copeland A."/>
            <person name="Lapidus A."/>
            <person name="Cheng J.F."/>
            <person name="Goodwin L."/>
            <person name="Pitluck S."/>
            <person name="Davenport K."/>
            <person name="Detter J.C."/>
            <person name="Han C."/>
            <person name="Tapia R."/>
            <person name="Land M."/>
            <person name="Hauser L."/>
            <person name="Pati A."/>
            <person name="Mikhailova N."/>
            <person name="Woyke T."/>
            <person name="Klenk H.P."/>
            <person name="Kyrpides N."/>
            <person name="Ivanova N."/>
        </authorList>
    </citation>
    <scope>NUCLEOTIDE SEQUENCE [LARGE SCALE GENOMIC DNA]</scope>
    <source>
        <strain evidence="4">DSM 12710 / JCM 10830 / BK20S6-10-b1 / P8</strain>
    </source>
</reference>
<evidence type="ECO:0000256" key="2">
    <source>
        <dbReference type="SAM" id="MobiDB-lite"/>
    </source>
</evidence>
<name>D7D973_STAHD</name>
<organism evidence="3 4">
    <name type="scientific">Staphylothermus hellenicus (strain DSM 12710 / JCM 10830 / BK20S6-10-b1 / P8)</name>
    <dbReference type="NCBI Taxonomy" id="591019"/>
    <lineage>
        <taxon>Archaea</taxon>
        <taxon>Thermoproteota</taxon>
        <taxon>Thermoprotei</taxon>
        <taxon>Desulfurococcales</taxon>
        <taxon>Desulfurococcaceae</taxon>
        <taxon>Staphylothermus</taxon>
    </lineage>
</organism>
<sequence>MLKITVSARINPTEDHRKVVKAIENVFNGEIILINEDDEYKRAEGFSNKIESLGKLYNLIRIEQIVPAARALLYRRLRGNTIAFMLHKQAAYMGKISFVDDDKESPLGAIRFIIESNDPKRIIDWLAPGKHTPSDRRNRPLPDEL</sequence>
<reference evidence="4" key="1">
    <citation type="submission" date="2010-05" db="EMBL/GenBank/DDBJ databases">
        <title>Complete sequence of Staphylothermus hellenicus DSM 12710.</title>
        <authorList>
            <consortium name="US DOE Joint Genome Institute"/>
            <person name="Lucas S."/>
            <person name="Copeland A."/>
            <person name="Lapidus A."/>
            <person name="Cheng J.-F."/>
            <person name="Bruce D."/>
            <person name="Goodwin L."/>
            <person name="Pitluck S."/>
            <person name="Davenport K."/>
            <person name="Detter J.C."/>
            <person name="Han C."/>
            <person name="Tapia R."/>
            <person name="Larimer F."/>
            <person name="Land M."/>
            <person name="Hauser L."/>
            <person name="Kyrpides N."/>
            <person name="Mikhailova N."/>
            <person name="Anderson I.J."/>
            <person name="Woyke T."/>
        </authorList>
    </citation>
    <scope>NUCLEOTIDE SEQUENCE [LARGE SCALE GENOMIC DNA]</scope>
    <source>
        <strain evidence="4">DSM 12710 / JCM 10830 / BK20S6-10-b1 / P8</strain>
    </source>
</reference>
<dbReference type="eggNOG" id="arCOG01043">
    <property type="taxonomic scope" value="Archaea"/>
</dbReference>
<evidence type="ECO:0000256" key="1">
    <source>
        <dbReference type="HAMAP-Rule" id="MF_01112"/>
    </source>
</evidence>
<dbReference type="PANTHER" id="PTHR39652:SF1">
    <property type="entry name" value="UPF0201 PROTEIN TK1335"/>
    <property type="match status" value="1"/>
</dbReference>
<dbReference type="NCBIfam" id="NF001687">
    <property type="entry name" value="PRK00447.1"/>
    <property type="match status" value="1"/>
</dbReference>
<dbReference type="KEGG" id="shc:Shell_1220"/>
<dbReference type="Proteomes" id="UP000002573">
    <property type="component" value="Chromosome"/>
</dbReference>
<gene>
    <name evidence="3" type="ordered locus">Shell_1220</name>
</gene>
<dbReference type="EMBL" id="CP002051">
    <property type="protein sequence ID" value="ADI32319.1"/>
    <property type="molecule type" value="Genomic_DNA"/>
</dbReference>
<dbReference type="InterPro" id="IPR002739">
    <property type="entry name" value="PAB1135-like"/>
</dbReference>
<evidence type="ECO:0000313" key="3">
    <source>
        <dbReference type="EMBL" id="ADI32319.1"/>
    </source>
</evidence>
<dbReference type="HAMAP" id="MF_01112">
    <property type="entry name" value="UPF0201"/>
    <property type="match status" value="1"/>
</dbReference>
<dbReference type="GeneID" id="9234509"/>
<evidence type="ECO:0000313" key="4">
    <source>
        <dbReference type="Proteomes" id="UP000002573"/>
    </source>
</evidence>
<keyword evidence="4" id="KW-1185">Reference proteome</keyword>
<dbReference type="Pfam" id="PF01877">
    <property type="entry name" value="RNA_binding"/>
    <property type="match status" value="1"/>
</dbReference>
<dbReference type="Gene3D" id="3.30.1440.10">
    <property type="match status" value="1"/>
</dbReference>
<dbReference type="OrthoDB" id="7819at2157"/>